<evidence type="ECO:0000313" key="4">
    <source>
        <dbReference type="Proteomes" id="UP001498398"/>
    </source>
</evidence>
<sequence length="194" mass="21240">MRYWTLNLVPGKPKLVQPKNHLQITHVAIKEVYDAFARTTLTLSQLGPDNKTIIDSVVIAGLVPGRVKFATVNLKLEQGVPIVLDVVGDNVLSLVGWHEEGPRPLQSFSSFSSMQKPSVSAPFTAPTPGPSGHSSKKRPREDDEDSDRSSKRLQTVNEVPAQAGRRSARFSQKGKKKQTESNELTDDAGADEEN</sequence>
<feature type="domain" description="Nucleoplasmin-like" evidence="2">
    <location>
        <begin position="4"/>
        <end position="97"/>
    </location>
</feature>
<keyword evidence="4" id="KW-1185">Reference proteome</keyword>
<dbReference type="EMBL" id="JBANRG010000045">
    <property type="protein sequence ID" value="KAK7446045.1"/>
    <property type="molecule type" value="Genomic_DNA"/>
</dbReference>
<proteinExistence type="predicted"/>
<feature type="region of interest" description="Disordered" evidence="1">
    <location>
        <begin position="106"/>
        <end position="194"/>
    </location>
</feature>
<dbReference type="InterPro" id="IPR041232">
    <property type="entry name" value="NPL"/>
</dbReference>
<evidence type="ECO:0000256" key="1">
    <source>
        <dbReference type="SAM" id="MobiDB-lite"/>
    </source>
</evidence>
<protein>
    <submittedName>
        <fullName evidence="3">Peptidylprolyl isomerase fpr3</fullName>
        <ecNumber evidence="3">5.2.1.8</ecNumber>
    </submittedName>
</protein>
<reference evidence="3 4" key="1">
    <citation type="submission" date="2024-01" db="EMBL/GenBank/DDBJ databases">
        <title>A draft genome for the cacao thread blight pathogen Marasmiellus scandens.</title>
        <authorList>
            <person name="Baruah I.K."/>
            <person name="Leung J."/>
            <person name="Bukari Y."/>
            <person name="Amoako-Attah I."/>
            <person name="Meinhardt L.W."/>
            <person name="Bailey B.A."/>
            <person name="Cohen S.P."/>
        </authorList>
    </citation>
    <scope>NUCLEOTIDE SEQUENCE [LARGE SCALE GENOMIC DNA]</scope>
    <source>
        <strain evidence="3 4">GH-19</strain>
    </source>
</reference>
<gene>
    <name evidence="3" type="primary">FPR3_2</name>
    <name evidence="3" type="ORF">VKT23_014668</name>
</gene>
<name>A0ABR1J4N9_9AGAR</name>
<evidence type="ECO:0000259" key="2">
    <source>
        <dbReference type="Pfam" id="PF17800"/>
    </source>
</evidence>
<organism evidence="3 4">
    <name type="scientific">Marasmiellus scandens</name>
    <dbReference type="NCBI Taxonomy" id="2682957"/>
    <lineage>
        <taxon>Eukaryota</taxon>
        <taxon>Fungi</taxon>
        <taxon>Dikarya</taxon>
        <taxon>Basidiomycota</taxon>
        <taxon>Agaricomycotina</taxon>
        <taxon>Agaricomycetes</taxon>
        <taxon>Agaricomycetidae</taxon>
        <taxon>Agaricales</taxon>
        <taxon>Marasmiineae</taxon>
        <taxon>Omphalotaceae</taxon>
        <taxon>Marasmiellus</taxon>
    </lineage>
</organism>
<dbReference type="EC" id="5.2.1.8" evidence="3"/>
<dbReference type="GO" id="GO:0003755">
    <property type="term" value="F:peptidyl-prolyl cis-trans isomerase activity"/>
    <property type="evidence" value="ECO:0007669"/>
    <property type="project" value="UniProtKB-EC"/>
</dbReference>
<dbReference type="Gene3D" id="2.60.120.340">
    <property type="entry name" value="Nucleoplasmin core domain"/>
    <property type="match status" value="1"/>
</dbReference>
<dbReference type="Proteomes" id="UP001498398">
    <property type="component" value="Unassembled WGS sequence"/>
</dbReference>
<feature type="compositionally biased region" description="Basic residues" evidence="1">
    <location>
        <begin position="166"/>
        <end position="176"/>
    </location>
</feature>
<evidence type="ECO:0000313" key="3">
    <source>
        <dbReference type="EMBL" id="KAK7446045.1"/>
    </source>
</evidence>
<dbReference type="Pfam" id="PF17800">
    <property type="entry name" value="NPL"/>
    <property type="match status" value="1"/>
</dbReference>
<comment type="caution">
    <text evidence="3">The sequence shown here is derived from an EMBL/GenBank/DDBJ whole genome shotgun (WGS) entry which is preliminary data.</text>
</comment>
<feature type="compositionally biased region" description="Acidic residues" evidence="1">
    <location>
        <begin position="183"/>
        <end position="194"/>
    </location>
</feature>
<keyword evidence="3" id="KW-0413">Isomerase</keyword>
<accession>A0ABR1J4N9</accession>